<dbReference type="EMBL" id="JACHFY010000002">
    <property type="protein sequence ID" value="MBB5252756.1"/>
    <property type="molecule type" value="Genomic_DNA"/>
</dbReference>
<gene>
    <name evidence="2" type="ORF">D1869_03110</name>
    <name evidence="1" type="ORF">HNQ62_000489</name>
</gene>
<dbReference type="Proteomes" id="UP000582213">
    <property type="component" value="Unassembled WGS sequence"/>
</dbReference>
<reference evidence="2 3" key="1">
    <citation type="submission" date="2019-10" db="EMBL/GenBank/DDBJ databases">
        <title>Genome Sequences from Six Type Strain Members of the Archaeal Family Sulfolobaceae: Acidianus ambivalens, Acidianus infernus, Metallosphaera prunae, Stygiolobus azoricus, Sulfolobus metallicus, and Sulfurisphaera ohwakuensis.</title>
        <authorList>
            <person name="Counts J.A."/>
            <person name="Kelly R.M."/>
        </authorList>
    </citation>
    <scope>NUCLEOTIDE SEQUENCE [LARGE SCALE GENOMIC DNA]</scope>
    <source>
        <strain evidence="2 3">TA-1</strain>
    </source>
</reference>
<dbReference type="EMBL" id="CP045484">
    <property type="protein sequence ID" value="QGR16302.1"/>
    <property type="molecule type" value="Genomic_DNA"/>
</dbReference>
<accession>A0A650CEV2</accession>
<protein>
    <submittedName>
        <fullName evidence="2">Uncharacterized protein</fullName>
    </submittedName>
</protein>
<dbReference type="RefSeq" id="WP_156013862.1">
    <property type="nucleotide sequence ID" value="NZ_CP045484.1"/>
</dbReference>
<organism evidence="2 3">
    <name type="scientific">Sulfurisphaera ohwakuensis</name>
    <dbReference type="NCBI Taxonomy" id="69656"/>
    <lineage>
        <taxon>Archaea</taxon>
        <taxon>Thermoproteota</taxon>
        <taxon>Thermoprotei</taxon>
        <taxon>Sulfolobales</taxon>
        <taxon>Sulfolobaceae</taxon>
        <taxon>Sulfurisphaera</taxon>
    </lineage>
</organism>
<dbReference type="GeneID" id="42800203"/>
<evidence type="ECO:0000313" key="3">
    <source>
        <dbReference type="Proteomes" id="UP000427373"/>
    </source>
</evidence>
<evidence type="ECO:0000313" key="1">
    <source>
        <dbReference type="EMBL" id="MBB5252756.1"/>
    </source>
</evidence>
<proteinExistence type="predicted"/>
<dbReference type="Proteomes" id="UP000427373">
    <property type="component" value="Chromosome"/>
</dbReference>
<name>A0A650CEV2_SULOH</name>
<evidence type="ECO:0000313" key="4">
    <source>
        <dbReference type="Proteomes" id="UP000582213"/>
    </source>
</evidence>
<dbReference type="OrthoDB" id="38228at2157"/>
<reference evidence="1 4" key="2">
    <citation type="submission" date="2020-08" db="EMBL/GenBank/DDBJ databases">
        <title>Genomic Encyclopedia of Type Strains, Phase IV (KMG-IV): sequencing the most valuable type-strain genomes for metagenomic binning, comparative biology and taxonomic classification.</title>
        <authorList>
            <person name="Goeker M."/>
        </authorList>
    </citation>
    <scope>NUCLEOTIDE SEQUENCE [LARGE SCALE GENOMIC DNA]</scope>
    <source>
        <strain evidence="1 4">DSM 12421</strain>
    </source>
</reference>
<dbReference type="AlphaFoldDB" id="A0A650CEV2"/>
<keyword evidence="3" id="KW-1185">Reference proteome</keyword>
<sequence>MIVISSLLDKRMSDHNLNAKDVIDEILPKLLSSVHMFRSKGVIYAATFTNKYIWTMKINTQMFSIEICKYKYKYWELPDLNIKKVECYRLMGELLDYVRQKLNSVIAPSNIS</sequence>
<dbReference type="KEGG" id="soh:D1869_03110"/>
<evidence type="ECO:0000313" key="2">
    <source>
        <dbReference type="EMBL" id="QGR16302.1"/>
    </source>
</evidence>